<dbReference type="GO" id="GO:0005524">
    <property type="term" value="F:ATP binding"/>
    <property type="evidence" value="ECO:0007669"/>
    <property type="project" value="UniProtKB-KW"/>
</dbReference>
<reference evidence="3 4" key="2">
    <citation type="journal article" date="2017" name="Sci. Rep.">
        <title>A mobile pathogenicity chromosome in Fusarium oxysporum for infection of multiple cucurbit species.</title>
        <authorList>
            <person name="van Dam P."/>
            <person name="Fokkens L."/>
            <person name="Ayukawa Y."/>
            <person name="van der Gragt M."/>
            <person name="Ter Horst A."/>
            <person name="Brankovics B."/>
            <person name="Houterman P.M."/>
            <person name="Arie T."/>
            <person name="Rep M."/>
        </authorList>
    </citation>
    <scope>NUCLEOTIDE SEQUENCE [LARGE SCALE GENOMIC DNA]</scope>
    <source>
        <strain evidence="3 4">Forc016</strain>
    </source>
</reference>
<dbReference type="AlphaFoldDB" id="A0A2H3FNW0"/>
<evidence type="ECO:0000256" key="2">
    <source>
        <dbReference type="ARBA" id="ARBA00022840"/>
    </source>
</evidence>
<evidence type="ECO:0000313" key="3">
    <source>
        <dbReference type="EMBL" id="PCD21361.1"/>
    </source>
</evidence>
<dbReference type="InterPro" id="IPR013126">
    <property type="entry name" value="Hsp_70_fam"/>
</dbReference>
<evidence type="ECO:0000313" key="4">
    <source>
        <dbReference type="Proteomes" id="UP000219602"/>
    </source>
</evidence>
<dbReference type="SUPFAM" id="SSF53067">
    <property type="entry name" value="Actin-like ATPase domain"/>
    <property type="match status" value="2"/>
</dbReference>
<organism evidence="3 4">
    <name type="scientific">Fusarium oxysporum f. sp. radicis-cucumerinum</name>
    <dbReference type="NCBI Taxonomy" id="327505"/>
    <lineage>
        <taxon>Eukaryota</taxon>
        <taxon>Fungi</taxon>
        <taxon>Dikarya</taxon>
        <taxon>Ascomycota</taxon>
        <taxon>Pezizomycotina</taxon>
        <taxon>Sordariomycetes</taxon>
        <taxon>Hypocreomycetidae</taxon>
        <taxon>Hypocreales</taxon>
        <taxon>Nectriaceae</taxon>
        <taxon>Fusarium</taxon>
        <taxon>Fusarium oxysporum species complex</taxon>
    </lineage>
</organism>
<dbReference type="PRINTS" id="PR00301">
    <property type="entry name" value="HEATSHOCK70"/>
</dbReference>
<accession>A0A2H3FNW0</accession>
<keyword evidence="2" id="KW-0067">ATP-binding</keyword>
<proteinExistence type="predicted"/>
<reference evidence="3 4" key="1">
    <citation type="journal article" date="2016" name="Environ. Microbiol.">
        <title>Effector profiles distinguish formae speciales of Fusarium oxysporum.</title>
        <authorList>
            <person name="van Dam P."/>
            <person name="Fokkens L."/>
            <person name="Schmidt S.M."/>
            <person name="Linmans J.H."/>
            <person name="Kistler H.C."/>
            <person name="Ma L.J."/>
            <person name="Rep M."/>
        </authorList>
    </citation>
    <scope>NUCLEOTIDE SEQUENCE [LARGE SCALE GENOMIC DNA]</scope>
    <source>
        <strain evidence="3 4">Forc016</strain>
    </source>
</reference>
<dbReference type="PANTHER" id="PTHR45639">
    <property type="entry name" value="HSC70CB, ISOFORM G-RELATED"/>
    <property type="match status" value="1"/>
</dbReference>
<dbReference type="Proteomes" id="UP000219602">
    <property type="component" value="Unassembled WGS sequence"/>
</dbReference>
<dbReference type="Pfam" id="PF00012">
    <property type="entry name" value="HSP70"/>
    <property type="match status" value="1"/>
</dbReference>
<dbReference type="GO" id="GO:0140662">
    <property type="term" value="F:ATP-dependent protein folding chaperone"/>
    <property type="evidence" value="ECO:0007669"/>
    <property type="project" value="InterPro"/>
</dbReference>
<comment type="caution">
    <text evidence="3">The sequence shown here is derived from an EMBL/GenBank/DDBJ whole genome shotgun (WGS) entry which is preliminary data.</text>
</comment>
<dbReference type="STRING" id="327505.A0A2H3FNW0"/>
<name>A0A2H3FNW0_FUSOX</name>
<protein>
    <submittedName>
        <fullName evidence="3">Uncharacterized protein</fullName>
    </submittedName>
</protein>
<dbReference type="Gene3D" id="3.90.640.10">
    <property type="entry name" value="Actin, Chain A, domain 4"/>
    <property type="match status" value="1"/>
</dbReference>
<sequence length="465" mass="51047">MSEEEVVVVGADIGTSNCVIAGIKDGNAFVVDIGLDNKTAPANCLIDEADDCVVSTRNISNPRKGALFIQHFKPFLGRTHPADGSLMQDIERWGSPCEIDDQGFPIYRIRGDNIRPEQPYALLIKYLVKMYQEQTHKTPTHFVLAVPAYWPAPRRQAALDAAKIAGIESEPTIASEPVAAVIGYTKRHPDIKGEKFVCIDIGGGTTDVASIFVNKERNLFVVNATAGNNDLGGEHCTMALADVCKGKMKGVDVSEHKLRHACEMAKTSGRYPMEIELNDDTRIKVTRSEYKNACQEFLKRLGDVIDKVLKRNEDVKVIVVGGAFRDEVIFEYCKNKIGRDRFIPPYSLSTSVAEGAAWIGQPNSGIVVRNSLNQSIGIDVQVVAKGITDKYQVVLERDRGLPTNSGDTFLPAPGGVTDIKIFQGENKKSSRNVHLFTYRVTLPEGTDIPLVIGINTVANYCIHTK</sequence>
<gene>
    <name evidence="3" type="ORF">AU210_016326</name>
</gene>
<dbReference type="InterPro" id="IPR043129">
    <property type="entry name" value="ATPase_NBD"/>
</dbReference>
<evidence type="ECO:0000256" key="1">
    <source>
        <dbReference type="ARBA" id="ARBA00022741"/>
    </source>
</evidence>
<dbReference type="Gene3D" id="3.30.420.40">
    <property type="match status" value="2"/>
</dbReference>
<keyword evidence="1" id="KW-0547">Nucleotide-binding</keyword>
<dbReference type="EMBL" id="MABQ02000013">
    <property type="protein sequence ID" value="PCD21361.1"/>
    <property type="molecule type" value="Genomic_DNA"/>
</dbReference>